<evidence type="ECO:0000256" key="2">
    <source>
        <dbReference type="ARBA" id="ARBA00004514"/>
    </source>
</evidence>
<dbReference type="PANTHER" id="PTHR35671:SF1">
    <property type="entry name" value="PROTEIN TOPAZ1"/>
    <property type="match status" value="1"/>
</dbReference>
<sequence length="961" mass="106189">MLQTQSYSEEDDDFVDQKDKLSRAVGAGTQAQASSTDEDDGTCGEEGHSQSSGDGTLEPVRTQPCTDEDDVDHHNQSTSCTKVTSENQEAGTPSSSGSHTQHQEVEVRAGSKVKLASDPKAHFLDEFTAYEQDILLVDVLLDDPELFGSLPQDREPMLGSTRGRRAPRARTTIGAGRALLLTDAGPSWATEKSSTTDTDGPGFKTDQRRIIHFKDEESAGRSWRPVASSNPKPALVHSNSWPPTVQALHPDQGGTDYNYSPMKAEISERAQAIQSLNSFKSTLPYLMTGDSWCNGHTTSCKDPAAADTGPQRQFDSYCKYYFSMSDCFHKTCWFLHVPKRGDEKFCVETVLRFVRSSNPVCLQRAVSVFTSYYQFSRPGVYHTPLVLNSLLAALLKAGFLSDIITVLQVSTAHNILPSPAFLLALFDYVGERDQSILPELIQLTSKVLRCMCLSVEDCVISYREERLILLPPASSDVCALKLTCCLSVLFVLSKACDPADLNGMVDAGLGLNVDQCERVLHMFLQSPQYHPADSPENYTTKPGNHRSMNTDAPTPEALSLAHALVELCSQQEDWGRLGVVFRSICHSHRSLVDLQHFSGCVAIALLEGDKDRLALPFASFTETVYQETDDWDDGLIKSFLGRIGVSLMFRYHKTQQWAKGRRLVDVLSRLKVNYSTLKGLFGNEDGASRCHLITIATELFLRSDSVEGALNTLRDNEWFLSSCVWPCSVEDVAERTTVLVRLAEITSHRDTLEVLTNLPGLKEPADLADISIYGCLFNSHLKSCVDRQTVTVASDTLGFMLSKSLAVDPPLLHTLLHKLGKQNIWLRARALFKQALCLGYYPGVKSVPGSLALTVPCSLGEMEIALAFEMVLTFNATTILNTTGTPQSIIITLKRTGDRESEYLAAGSRLLSAAIVPNPKLTVHYTAVNSCQEQLFTVDTHTARRWLRHNHTWANEVWTHS</sequence>
<evidence type="ECO:0000256" key="4">
    <source>
        <dbReference type="ARBA" id="ARBA00022490"/>
    </source>
</evidence>
<feature type="region of interest" description="Disordered" evidence="8">
    <location>
        <begin position="1"/>
        <end position="109"/>
    </location>
</feature>
<dbReference type="PANTHER" id="PTHR35671">
    <property type="entry name" value="PROTEIN TOPAZ1"/>
    <property type="match status" value="1"/>
</dbReference>
<evidence type="ECO:0000256" key="6">
    <source>
        <dbReference type="ARBA" id="ARBA00022871"/>
    </source>
</evidence>
<feature type="compositionally biased region" description="Polar residues" evidence="8">
    <location>
        <begin position="227"/>
        <end position="243"/>
    </location>
</feature>
<feature type="domain" description="Protein TOPAZ1" evidence="9">
    <location>
        <begin position="565"/>
        <end position="740"/>
    </location>
</feature>
<proteinExistence type="predicted"/>
<dbReference type="AlphaFoldDB" id="A0A060XP79"/>
<evidence type="ECO:0000259" key="9">
    <source>
        <dbReference type="Pfam" id="PF14669"/>
    </source>
</evidence>
<feature type="compositionally biased region" description="Polar residues" evidence="8">
    <location>
        <begin position="76"/>
        <end position="100"/>
    </location>
</feature>
<comment type="subcellular location">
    <subcellularLocation>
        <location evidence="2">Cytoplasm</location>
        <location evidence="2">Cytosol</location>
    </subcellularLocation>
</comment>
<keyword evidence="4" id="KW-0963">Cytoplasm</keyword>
<dbReference type="GO" id="GO:0048137">
    <property type="term" value="P:spermatocyte division"/>
    <property type="evidence" value="ECO:0007669"/>
    <property type="project" value="TreeGrafter"/>
</dbReference>
<name>A0A060XP79_ONCMY</name>
<dbReference type="InterPro" id="IPR038952">
    <property type="entry name" value="TOPAZ1"/>
</dbReference>
<dbReference type="PaxDb" id="8022-A0A060XP79"/>
<protein>
    <recommendedName>
        <fullName evidence="3">Protein TOPAZ1</fullName>
    </recommendedName>
    <alternativeName>
        <fullName evidence="7">Testis- and ovary-specific PAZ domain-containing protein 1</fullName>
    </alternativeName>
</protein>
<reference evidence="10" key="1">
    <citation type="journal article" date="2014" name="Nat. Commun.">
        <title>The rainbow trout genome provides novel insights into evolution after whole-genome duplication in vertebrates.</title>
        <authorList>
            <person name="Berthelot C."/>
            <person name="Brunet F."/>
            <person name="Chalopin D."/>
            <person name="Juanchich A."/>
            <person name="Bernard M."/>
            <person name="Noel B."/>
            <person name="Bento P."/>
            <person name="Da Silva C."/>
            <person name="Labadie K."/>
            <person name="Alberti A."/>
            <person name="Aury J.M."/>
            <person name="Louis A."/>
            <person name="Dehais P."/>
            <person name="Bardou P."/>
            <person name="Montfort J."/>
            <person name="Klopp C."/>
            <person name="Cabau C."/>
            <person name="Gaspin C."/>
            <person name="Thorgaard G.H."/>
            <person name="Boussaha M."/>
            <person name="Quillet E."/>
            <person name="Guyomard R."/>
            <person name="Galiana D."/>
            <person name="Bobe J."/>
            <person name="Volff J.N."/>
            <person name="Genet C."/>
            <person name="Wincker P."/>
            <person name="Jaillon O."/>
            <person name="Roest Crollius H."/>
            <person name="Guiguen Y."/>
        </authorList>
    </citation>
    <scope>NUCLEOTIDE SEQUENCE [LARGE SCALE GENOMIC DNA]</scope>
</reference>
<evidence type="ECO:0000256" key="1">
    <source>
        <dbReference type="ARBA" id="ARBA00002132"/>
    </source>
</evidence>
<dbReference type="GO" id="GO:0030154">
    <property type="term" value="P:cell differentiation"/>
    <property type="evidence" value="ECO:0007669"/>
    <property type="project" value="UniProtKB-KW"/>
</dbReference>
<dbReference type="Pfam" id="PF14669">
    <property type="entry name" value="Asp_Glu_race_2"/>
    <property type="match status" value="1"/>
</dbReference>
<dbReference type="GO" id="GO:0005829">
    <property type="term" value="C:cytosol"/>
    <property type="evidence" value="ECO:0007669"/>
    <property type="project" value="UniProtKB-SubCell"/>
</dbReference>
<evidence type="ECO:0000256" key="8">
    <source>
        <dbReference type="SAM" id="MobiDB-lite"/>
    </source>
</evidence>
<gene>
    <name evidence="10" type="ORF">GSONMT00004834001</name>
</gene>
<keyword evidence="6" id="KW-0744">Spermatogenesis</keyword>
<dbReference type="InterPro" id="IPR029435">
    <property type="entry name" value="TOPAZ1_dom"/>
</dbReference>
<evidence type="ECO:0000256" key="7">
    <source>
        <dbReference type="ARBA" id="ARBA00031943"/>
    </source>
</evidence>
<dbReference type="EMBL" id="FR905360">
    <property type="protein sequence ID" value="CDQ78700.1"/>
    <property type="molecule type" value="Genomic_DNA"/>
</dbReference>
<evidence type="ECO:0000256" key="5">
    <source>
        <dbReference type="ARBA" id="ARBA00022782"/>
    </source>
</evidence>
<evidence type="ECO:0000256" key="3">
    <source>
        <dbReference type="ARBA" id="ARBA00016464"/>
    </source>
</evidence>
<evidence type="ECO:0000313" key="11">
    <source>
        <dbReference type="Proteomes" id="UP000193380"/>
    </source>
</evidence>
<dbReference type="Proteomes" id="UP000193380">
    <property type="component" value="Unassembled WGS sequence"/>
</dbReference>
<reference evidence="10" key="2">
    <citation type="submission" date="2014-03" db="EMBL/GenBank/DDBJ databases">
        <authorList>
            <person name="Genoscope - CEA"/>
        </authorList>
    </citation>
    <scope>NUCLEOTIDE SEQUENCE</scope>
</reference>
<feature type="region of interest" description="Disordered" evidence="8">
    <location>
        <begin position="220"/>
        <end position="243"/>
    </location>
</feature>
<accession>A0A060XP79</accession>
<organism evidence="10 11">
    <name type="scientific">Oncorhynchus mykiss</name>
    <name type="common">Rainbow trout</name>
    <name type="synonym">Salmo gairdneri</name>
    <dbReference type="NCBI Taxonomy" id="8022"/>
    <lineage>
        <taxon>Eukaryota</taxon>
        <taxon>Metazoa</taxon>
        <taxon>Chordata</taxon>
        <taxon>Craniata</taxon>
        <taxon>Vertebrata</taxon>
        <taxon>Euteleostomi</taxon>
        <taxon>Actinopterygii</taxon>
        <taxon>Neopterygii</taxon>
        <taxon>Teleostei</taxon>
        <taxon>Protacanthopterygii</taxon>
        <taxon>Salmoniformes</taxon>
        <taxon>Salmonidae</taxon>
        <taxon>Salmoninae</taxon>
        <taxon>Oncorhynchus</taxon>
    </lineage>
</organism>
<evidence type="ECO:0000313" key="10">
    <source>
        <dbReference type="EMBL" id="CDQ78700.1"/>
    </source>
</evidence>
<dbReference type="STRING" id="8022.A0A060XP79"/>
<comment type="function">
    <text evidence="1">Important for normal spermatogenesis and male fertility. Specifically required for progression to the post-meiotic stages of spermatocyte development. Seems to be necessary for normal expression levels of a number of testis-expressed gene transcripts, although its role in this process is unclear.</text>
</comment>
<keyword evidence="5" id="KW-0221">Differentiation</keyword>